<organism evidence="2 3">
    <name type="scientific">Liparis tanakae</name>
    <name type="common">Tanaka's snailfish</name>
    <dbReference type="NCBI Taxonomy" id="230148"/>
    <lineage>
        <taxon>Eukaryota</taxon>
        <taxon>Metazoa</taxon>
        <taxon>Chordata</taxon>
        <taxon>Craniata</taxon>
        <taxon>Vertebrata</taxon>
        <taxon>Euteleostomi</taxon>
        <taxon>Actinopterygii</taxon>
        <taxon>Neopterygii</taxon>
        <taxon>Teleostei</taxon>
        <taxon>Neoteleostei</taxon>
        <taxon>Acanthomorphata</taxon>
        <taxon>Eupercaria</taxon>
        <taxon>Perciformes</taxon>
        <taxon>Cottioidei</taxon>
        <taxon>Cottales</taxon>
        <taxon>Liparidae</taxon>
        <taxon>Liparis</taxon>
    </lineage>
</organism>
<evidence type="ECO:0000313" key="2">
    <source>
        <dbReference type="EMBL" id="TNN54653.1"/>
    </source>
</evidence>
<reference evidence="2 3" key="1">
    <citation type="submission" date="2019-03" db="EMBL/GenBank/DDBJ databases">
        <title>First draft genome of Liparis tanakae, snailfish: a comprehensive survey of snailfish specific genes.</title>
        <authorList>
            <person name="Kim W."/>
            <person name="Song I."/>
            <person name="Jeong J.-H."/>
            <person name="Kim D."/>
            <person name="Kim S."/>
            <person name="Ryu S."/>
            <person name="Song J.Y."/>
            <person name="Lee S.K."/>
        </authorList>
    </citation>
    <scope>NUCLEOTIDE SEQUENCE [LARGE SCALE GENOMIC DNA]</scope>
    <source>
        <tissue evidence="2">Muscle</tissue>
    </source>
</reference>
<feature type="region of interest" description="Disordered" evidence="1">
    <location>
        <begin position="1"/>
        <end position="57"/>
    </location>
</feature>
<evidence type="ECO:0000313" key="3">
    <source>
        <dbReference type="Proteomes" id="UP000314294"/>
    </source>
</evidence>
<feature type="compositionally biased region" description="Gly residues" evidence="1">
    <location>
        <begin position="35"/>
        <end position="48"/>
    </location>
</feature>
<dbReference type="Proteomes" id="UP000314294">
    <property type="component" value="Unassembled WGS sequence"/>
</dbReference>
<proteinExistence type="predicted"/>
<keyword evidence="3" id="KW-1185">Reference proteome</keyword>
<accession>A0A4Z2GPA3</accession>
<dbReference type="AlphaFoldDB" id="A0A4Z2GPA3"/>
<gene>
    <name evidence="2" type="ORF">EYF80_035134</name>
</gene>
<feature type="compositionally biased region" description="Basic and acidic residues" evidence="1">
    <location>
        <begin position="1"/>
        <end position="27"/>
    </location>
</feature>
<evidence type="ECO:0000256" key="1">
    <source>
        <dbReference type="SAM" id="MobiDB-lite"/>
    </source>
</evidence>
<protein>
    <submittedName>
        <fullName evidence="2">Uncharacterized protein</fullName>
    </submittedName>
</protein>
<comment type="caution">
    <text evidence="2">The sequence shown here is derived from an EMBL/GenBank/DDBJ whole genome shotgun (WGS) entry which is preliminary data.</text>
</comment>
<dbReference type="EMBL" id="SRLO01000478">
    <property type="protein sequence ID" value="TNN54653.1"/>
    <property type="molecule type" value="Genomic_DNA"/>
</dbReference>
<sequence length="81" mass="9141">MGEGQRKDGEAYEEWEKKERLDKENKQHRSLLGPGATGGPARGRGGGATADWEQTGFSQTVFPRTAHFLKPHAPYRRAMWE</sequence>
<name>A0A4Z2GPA3_9TELE</name>